<keyword evidence="6" id="KW-0175">Coiled coil</keyword>
<dbReference type="InterPro" id="IPR042175">
    <property type="entry name" value="Cell/Rod_MreC_2"/>
</dbReference>
<dbReference type="KEGG" id="nmv:NITMOv2_0869"/>
<evidence type="ECO:0000313" key="9">
    <source>
        <dbReference type="Proteomes" id="UP000069205"/>
    </source>
</evidence>
<organism evidence="8 9">
    <name type="scientific">Nitrospira moscoviensis</name>
    <dbReference type="NCBI Taxonomy" id="42253"/>
    <lineage>
        <taxon>Bacteria</taxon>
        <taxon>Pseudomonadati</taxon>
        <taxon>Nitrospirota</taxon>
        <taxon>Nitrospiria</taxon>
        <taxon>Nitrospirales</taxon>
        <taxon>Nitrospiraceae</taxon>
        <taxon>Nitrospira</taxon>
    </lineage>
</organism>
<keyword evidence="3 5" id="KW-0133">Cell shape</keyword>
<dbReference type="Gene3D" id="2.40.10.350">
    <property type="entry name" value="Rod shape-determining protein MreC, domain 2"/>
    <property type="match status" value="1"/>
</dbReference>
<evidence type="ECO:0000259" key="7">
    <source>
        <dbReference type="Pfam" id="PF04085"/>
    </source>
</evidence>
<comment type="function">
    <text evidence="5">Involved in formation and maintenance of cell shape.</text>
</comment>
<dbReference type="GO" id="GO:0008360">
    <property type="term" value="P:regulation of cell shape"/>
    <property type="evidence" value="ECO:0007669"/>
    <property type="project" value="UniProtKB-KW"/>
</dbReference>
<name>A0A0K2G8W5_NITMO</name>
<evidence type="ECO:0000256" key="4">
    <source>
        <dbReference type="ARBA" id="ARBA00032089"/>
    </source>
</evidence>
<accession>A0A0K2G8W5</accession>
<dbReference type="PIRSF" id="PIRSF038471">
    <property type="entry name" value="MreC"/>
    <property type="match status" value="1"/>
</dbReference>
<dbReference type="PANTHER" id="PTHR34138:SF1">
    <property type="entry name" value="CELL SHAPE-DETERMINING PROTEIN MREC"/>
    <property type="match status" value="1"/>
</dbReference>
<dbReference type="Proteomes" id="UP000069205">
    <property type="component" value="Chromosome"/>
</dbReference>
<proteinExistence type="inferred from homology"/>
<sequence length="292" mass="31644">MWMVNLRAPYNARRLALVIAVVLVLGFFLLPNQTQSLFQQLGGPIGWIVSWPLRALSGVHDGIGDLWDHYVALQGVEEENRQLRKEVEYLQEQNSQLREAAAATERLTALLEFKAQALPTMIAAQVIGRDTGNWYRTLILNKGRADGIEPDMGVITSAGVVGRIVKTTAATSVVLLVTDPNNAIAGLIQRTRDEGIVEGTTQGMARLKYIPLLSSVRAGDRVVTSGLVGGFPRGLAIGTITTIDKEEGALFQSAELTPEVDANRVEEVLVIQSPYVPTEGERLGPPAAKPKS</sequence>
<reference evidence="8 9" key="1">
    <citation type="journal article" date="2015" name="Proc. Natl. Acad. Sci. U.S.A.">
        <title>Expanded metabolic versatility of ubiquitous nitrite-oxidizing bacteria from the genus Nitrospira.</title>
        <authorList>
            <person name="Koch H."/>
            <person name="Lucker S."/>
            <person name="Albertsen M."/>
            <person name="Kitzinger K."/>
            <person name="Herbold C."/>
            <person name="Spieck E."/>
            <person name="Nielsen P.H."/>
            <person name="Wagner M."/>
            <person name="Daims H."/>
        </authorList>
    </citation>
    <scope>NUCLEOTIDE SEQUENCE [LARGE SCALE GENOMIC DNA]</scope>
    <source>
        <strain evidence="8 9">NSP M-1</strain>
    </source>
</reference>
<keyword evidence="9" id="KW-1185">Reference proteome</keyword>
<gene>
    <name evidence="8" type="ORF">NITMOv2_0869</name>
</gene>
<evidence type="ECO:0000313" key="8">
    <source>
        <dbReference type="EMBL" id="ALA57304.1"/>
    </source>
</evidence>
<dbReference type="InterPro" id="IPR055342">
    <property type="entry name" value="MreC_beta-barrel_core"/>
</dbReference>
<evidence type="ECO:0000256" key="1">
    <source>
        <dbReference type="ARBA" id="ARBA00009369"/>
    </source>
</evidence>
<dbReference type="RefSeq" id="WP_053378660.1">
    <property type="nucleotide sequence ID" value="NZ_CP011801.1"/>
</dbReference>
<dbReference type="Gene3D" id="2.40.10.340">
    <property type="entry name" value="Rod shape-determining protein MreC, domain 1"/>
    <property type="match status" value="1"/>
</dbReference>
<evidence type="ECO:0000256" key="3">
    <source>
        <dbReference type="ARBA" id="ARBA00022960"/>
    </source>
</evidence>
<feature type="domain" description="Rod shape-determining protein MreC beta-barrel core" evidence="7">
    <location>
        <begin position="126"/>
        <end position="272"/>
    </location>
</feature>
<dbReference type="NCBIfam" id="TIGR00219">
    <property type="entry name" value="mreC"/>
    <property type="match status" value="1"/>
</dbReference>
<dbReference type="Pfam" id="PF04085">
    <property type="entry name" value="MreC"/>
    <property type="match status" value="1"/>
</dbReference>
<dbReference type="PANTHER" id="PTHR34138">
    <property type="entry name" value="CELL SHAPE-DETERMINING PROTEIN MREC"/>
    <property type="match status" value="1"/>
</dbReference>
<dbReference type="EMBL" id="CP011801">
    <property type="protein sequence ID" value="ALA57304.1"/>
    <property type="molecule type" value="Genomic_DNA"/>
</dbReference>
<evidence type="ECO:0000256" key="6">
    <source>
        <dbReference type="SAM" id="Coils"/>
    </source>
</evidence>
<dbReference type="GO" id="GO:0005886">
    <property type="term" value="C:plasma membrane"/>
    <property type="evidence" value="ECO:0007669"/>
    <property type="project" value="TreeGrafter"/>
</dbReference>
<dbReference type="AlphaFoldDB" id="A0A0K2G8W5"/>
<dbReference type="STRING" id="42253.NITMOv2_0869"/>
<dbReference type="PATRIC" id="fig|42253.5.peg.851"/>
<feature type="coiled-coil region" evidence="6">
    <location>
        <begin position="73"/>
        <end position="107"/>
    </location>
</feature>
<dbReference type="InterPro" id="IPR042177">
    <property type="entry name" value="Cell/Rod_1"/>
</dbReference>
<comment type="similarity">
    <text evidence="1 5">Belongs to the MreC family.</text>
</comment>
<dbReference type="InterPro" id="IPR007221">
    <property type="entry name" value="MreC"/>
</dbReference>
<evidence type="ECO:0000256" key="5">
    <source>
        <dbReference type="PIRNR" id="PIRNR038471"/>
    </source>
</evidence>
<evidence type="ECO:0000256" key="2">
    <source>
        <dbReference type="ARBA" id="ARBA00013855"/>
    </source>
</evidence>
<protein>
    <recommendedName>
        <fullName evidence="2 5">Cell shape-determining protein MreC</fullName>
    </recommendedName>
    <alternativeName>
        <fullName evidence="4 5">Cell shape protein MreC</fullName>
    </alternativeName>
</protein>